<comment type="caution">
    <text evidence="2">The sequence shown here is derived from an EMBL/GenBank/DDBJ whole genome shotgun (WGS) entry which is preliminary data.</text>
</comment>
<dbReference type="AlphaFoldDB" id="A0A916P9M3"/>
<evidence type="ECO:0000256" key="1">
    <source>
        <dbReference type="SAM" id="MobiDB-lite"/>
    </source>
</evidence>
<organism evidence="2 3">
    <name type="scientific">Mycobacterium tuberculosis</name>
    <dbReference type="NCBI Taxonomy" id="1773"/>
    <lineage>
        <taxon>Bacteria</taxon>
        <taxon>Bacillati</taxon>
        <taxon>Actinomycetota</taxon>
        <taxon>Actinomycetes</taxon>
        <taxon>Mycobacteriales</taxon>
        <taxon>Mycobacteriaceae</taxon>
        <taxon>Mycobacterium</taxon>
        <taxon>Mycobacterium tuberculosis complex</taxon>
    </lineage>
</organism>
<feature type="region of interest" description="Disordered" evidence="1">
    <location>
        <begin position="107"/>
        <end position="126"/>
    </location>
</feature>
<dbReference type="Proteomes" id="UP000039021">
    <property type="component" value="Unassembled WGS sequence"/>
</dbReference>
<protein>
    <submittedName>
        <fullName evidence="2">Uncharacterized protein</fullName>
    </submittedName>
</protein>
<sequence length="126" mass="13247">MRIQANHHRLRDFAGSPCPYSGDRLKVASRERLEQLALSGCGNAGDHRAASGVGQGVVLDHRGECLVLDDELWPRRAGLGGMPLSGGSRVALHLGVDSRCLRPVGVDGARGGQRGYDPPAQVGVDG</sequence>
<name>A0A916P9M3_MYCTX</name>
<dbReference type="EMBL" id="CSBK01002997">
    <property type="protein sequence ID" value="CPA46837.1"/>
    <property type="molecule type" value="Genomic_DNA"/>
</dbReference>
<evidence type="ECO:0000313" key="3">
    <source>
        <dbReference type="Proteomes" id="UP000039021"/>
    </source>
</evidence>
<proteinExistence type="predicted"/>
<evidence type="ECO:0000313" key="2">
    <source>
        <dbReference type="EMBL" id="CPA46837.1"/>
    </source>
</evidence>
<accession>A0A916P9M3</accession>
<gene>
    <name evidence="2" type="ORF">ERS007739_04626</name>
</gene>
<reference evidence="3" key="1">
    <citation type="submission" date="2015-03" db="EMBL/GenBank/DDBJ databases">
        <authorList>
            <consortium name="Pathogen Informatics"/>
        </authorList>
    </citation>
    <scope>NUCLEOTIDE SEQUENCE [LARGE SCALE GENOMIC DNA]</scope>
    <source>
        <strain evidence="3">N09902308</strain>
    </source>
</reference>